<comment type="caution">
    <text evidence="4">The sequence shown here is derived from an EMBL/GenBank/DDBJ whole genome shotgun (WGS) entry which is preliminary data.</text>
</comment>
<dbReference type="InterPro" id="IPR006108">
    <property type="entry name" value="3HC_DH_C"/>
</dbReference>
<reference evidence="4" key="1">
    <citation type="journal article" date="2014" name="Int. J. Syst. Evol. Microbiol.">
        <title>Complete genome sequence of Corynebacterium casei LMG S-19264T (=DSM 44701T), isolated from a smear-ripened cheese.</title>
        <authorList>
            <consortium name="US DOE Joint Genome Institute (JGI-PGF)"/>
            <person name="Walter F."/>
            <person name="Albersmeier A."/>
            <person name="Kalinowski J."/>
            <person name="Ruckert C."/>
        </authorList>
    </citation>
    <scope>NUCLEOTIDE SEQUENCE</scope>
    <source>
        <strain evidence="4">CGMCC 1.15367</strain>
    </source>
</reference>
<dbReference type="GO" id="GO:0016616">
    <property type="term" value="F:oxidoreductase activity, acting on the CH-OH group of donors, NAD or NADP as acceptor"/>
    <property type="evidence" value="ECO:0007669"/>
    <property type="project" value="InterPro"/>
</dbReference>
<gene>
    <name evidence="4" type="ORF">GCM10011390_26200</name>
</gene>
<dbReference type="Pfam" id="PF00725">
    <property type="entry name" value="3HCDH"/>
    <property type="match status" value="1"/>
</dbReference>
<dbReference type="GO" id="GO:0006631">
    <property type="term" value="P:fatty acid metabolic process"/>
    <property type="evidence" value="ECO:0007669"/>
    <property type="project" value="InterPro"/>
</dbReference>
<dbReference type="Pfam" id="PF02737">
    <property type="entry name" value="3HCDH_N"/>
    <property type="match status" value="1"/>
</dbReference>
<proteinExistence type="predicted"/>
<dbReference type="RefSeq" id="WP_188909093.1">
    <property type="nucleotide sequence ID" value="NZ_BMIQ01000003.1"/>
</dbReference>
<keyword evidence="1" id="KW-0560">Oxidoreductase</keyword>
<dbReference type="SUPFAM" id="SSF48179">
    <property type="entry name" value="6-phosphogluconate dehydrogenase C-terminal domain-like"/>
    <property type="match status" value="1"/>
</dbReference>
<dbReference type="InterPro" id="IPR006176">
    <property type="entry name" value="3-OHacyl-CoA_DH_NAD-bd"/>
</dbReference>
<sequence length="310" mass="32686">MSEPLFRRVGIVGFGTIGQRWAAVFAHQGLAVGAYDPDPGRAAEFAALRPGLEADLAALLGPARPGGRVRVATDMGAALAGAQFVQECGPEQLEIKQALLAEIERHVEPSVTIASSSSALSVSAMQALCRHPGRVVLGHPFNPAHLMPLVEIVGGEASEDAHVRAARAFYEAIGKKPVTLNREITGHLALRLMGALWREAIALVEEGVASVEDVDRAFIYGPGPKWTLQGSFISNHLNAEGMESFLAKYGATYEAIWADLKTASLSPATRAAVAAGTRAAIGERSDEALRSARDAGLVEILKTVARKGAL</sequence>
<protein>
    <submittedName>
        <fullName evidence="4">Hydroxyacyl-CoA dehydrogenase</fullName>
    </submittedName>
</protein>
<evidence type="ECO:0000313" key="4">
    <source>
        <dbReference type="EMBL" id="GGE05902.1"/>
    </source>
</evidence>
<reference evidence="4" key="2">
    <citation type="submission" date="2020-09" db="EMBL/GenBank/DDBJ databases">
        <authorList>
            <person name="Sun Q."/>
            <person name="Zhou Y."/>
        </authorList>
    </citation>
    <scope>NUCLEOTIDE SEQUENCE</scope>
    <source>
        <strain evidence="4">CGMCC 1.15367</strain>
    </source>
</reference>
<dbReference type="PANTHER" id="PTHR48075">
    <property type="entry name" value="3-HYDROXYACYL-COA DEHYDROGENASE FAMILY PROTEIN"/>
    <property type="match status" value="1"/>
</dbReference>
<name>A0A916ZNE0_9HYPH</name>
<dbReference type="AlphaFoldDB" id="A0A916ZNE0"/>
<dbReference type="InterPro" id="IPR008927">
    <property type="entry name" value="6-PGluconate_DH-like_C_sf"/>
</dbReference>
<feature type="domain" description="3-hydroxyacyl-CoA dehydrogenase NAD binding" evidence="3">
    <location>
        <begin position="9"/>
        <end position="181"/>
    </location>
</feature>
<accession>A0A916ZNE0</accession>
<dbReference type="Gene3D" id="1.10.1040.10">
    <property type="entry name" value="N-(1-d-carboxylethyl)-l-norvaline Dehydrogenase, domain 2"/>
    <property type="match status" value="1"/>
</dbReference>
<feature type="domain" description="3-hydroxyacyl-CoA dehydrogenase C-terminal" evidence="2">
    <location>
        <begin position="186"/>
        <end position="227"/>
    </location>
</feature>
<evidence type="ECO:0000259" key="3">
    <source>
        <dbReference type="Pfam" id="PF02737"/>
    </source>
</evidence>
<evidence type="ECO:0000256" key="1">
    <source>
        <dbReference type="ARBA" id="ARBA00023002"/>
    </source>
</evidence>
<dbReference type="PANTHER" id="PTHR48075:SF5">
    <property type="entry name" value="3-HYDROXYBUTYRYL-COA DEHYDROGENASE"/>
    <property type="match status" value="1"/>
</dbReference>
<keyword evidence="5" id="KW-1185">Reference proteome</keyword>
<dbReference type="Proteomes" id="UP000644699">
    <property type="component" value="Unassembled WGS sequence"/>
</dbReference>
<dbReference type="InterPro" id="IPR013328">
    <property type="entry name" value="6PGD_dom2"/>
</dbReference>
<dbReference type="Gene3D" id="3.40.50.720">
    <property type="entry name" value="NAD(P)-binding Rossmann-like Domain"/>
    <property type="match status" value="1"/>
</dbReference>
<dbReference type="EMBL" id="BMIQ01000003">
    <property type="protein sequence ID" value="GGE05902.1"/>
    <property type="molecule type" value="Genomic_DNA"/>
</dbReference>
<dbReference type="SUPFAM" id="SSF51735">
    <property type="entry name" value="NAD(P)-binding Rossmann-fold domains"/>
    <property type="match status" value="1"/>
</dbReference>
<organism evidence="4 5">
    <name type="scientific">Aureimonas endophytica</name>
    <dbReference type="NCBI Taxonomy" id="2027858"/>
    <lineage>
        <taxon>Bacteria</taxon>
        <taxon>Pseudomonadati</taxon>
        <taxon>Pseudomonadota</taxon>
        <taxon>Alphaproteobacteria</taxon>
        <taxon>Hyphomicrobiales</taxon>
        <taxon>Aurantimonadaceae</taxon>
        <taxon>Aureimonas</taxon>
    </lineage>
</organism>
<dbReference type="GO" id="GO:0070403">
    <property type="term" value="F:NAD+ binding"/>
    <property type="evidence" value="ECO:0007669"/>
    <property type="project" value="InterPro"/>
</dbReference>
<dbReference type="InterPro" id="IPR036291">
    <property type="entry name" value="NAD(P)-bd_dom_sf"/>
</dbReference>
<evidence type="ECO:0000259" key="2">
    <source>
        <dbReference type="Pfam" id="PF00725"/>
    </source>
</evidence>
<evidence type="ECO:0000313" key="5">
    <source>
        <dbReference type="Proteomes" id="UP000644699"/>
    </source>
</evidence>